<sequence length="409" mass="44952">MVDSEEQPKVDLISSTQVFPIGKHEETTVLLSVVDAIVIHYGPSSVVCFFDSSLDKSLQVTFSTFPHFAGYLSMVTSNPNGDHTQRYARSSKIRSTTDPGERFDIAKCAANLDDLIPGPDRRRSPEFQSWAGNGGSSAVMIQATQFACGAISIGAMMAHPFADAHTLTIFMHLATSCKRPFPDVDGSPQTEPLFDTQLLEYSAAGNIGDRKPDQAMLERSRSLPSLQHDYIAPAPGEGPDRDTHITAGEGATKYDAILAHVWRAVNWARLPPSFVGSPILSTTVTTTGKEASGDLPLSGIVARINRTLALYTKDALSARIHDLCFECAPQQFWEGFLGKRYMVWGMARYVDAKMQELDKMIWVMGGRPTATVDVEGRHWCDDVVDISSNVGVHAADRLRRDQRLWNMEG</sequence>
<dbReference type="GO" id="GO:0016747">
    <property type="term" value="F:acyltransferase activity, transferring groups other than amino-acyl groups"/>
    <property type="evidence" value="ECO:0007669"/>
    <property type="project" value="TreeGrafter"/>
</dbReference>
<evidence type="ECO:0000313" key="2">
    <source>
        <dbReference type="EMBL" id="KAB8071568.1"/>
    </source>
</evidence>
<dbReference type="Pfam" id="PF02458">
    <property type="entry name" value="Transferase"/>
    <property type="match status" value="1"/>
</dbReference>
<dbReference type="Gene3D" id="3.30.559.10">
    <property type="entry name" value="Chloramphenicol acetyltransferase-like domain"/>
    <property type="match status" value="2"/>
</dbReference>
<dbReference type="PANTHER" id="PTHR31642">
    <property type="entry name" value="TRICHOTHECENE 3-O-ACETYLTRANSFERASE"/>
    <property type="match status" value="1"/>
</dbReference>
<dbReference type="GO" id="GO:0044550">
    <property type="term" value="P:secondary metabolite biosynthetic process"/>
    <property type="evidence" value="ECO:0007669"/>
    <property type="project" value="TreeGrafter"/>
</dbReference>
<organism evidence="2 3">
    <name type="scientific">Aspergillus leporis</name>
    <dbReference type="NCBI Taxonomy" id="41062"/>
    <lineage>
        <taxon>Eukaryota</taxon>
        <taxon>Fungi</taxon>
        <taxon>Dikarya</taxon>
        <taxon>Ascomycota</taxon>
        <taxon>Pezizomycotina</taxon>
        <taxon>Eurotiomycetes</taxon>
        <taxon>Eurotiomycetidae</taxon>
        <taxon>Eurotiales</taxon>
        <taxon>Aspergillaceae</taxon>
        <taxon>Aspergillus</taxon>
        <taxon>Aspergillus subgen. Circumdati</taxon>
    </lineage>
</organism>
<dbReference type="InterPro" id="IPR050317">
    <property type="entry name" value="Plant_Fungal_Acyltransferase"/>
</dbReference>
<dbReference type="Proteomes" id="UP000326565">
    <property type="component" value="Unassembled WGS sequence"/>
</dbReference>
<dbReference type="OrthoDB" id="444127at2759"/>
<protein>
    <recommendedName>
        <fullName evidence="4">Transferase family-domain-containing protein</fullName>
    </recommendedName>
</protein>
<dbReference type="PANTHER" id="PTHR31642:SF310">
    <property type="entry name" value="FATTY ALCOHOL:CAFFEOYL-COA ACYLTRANSFERASE"/>
    <property type="match status" value="1"/>
</dbReference>
<dbReference type="AlphaFoldDB" id="A0A5N5WSK7"/>
<evidence type="ECO:0000256" key="1">
    <source>
        <dbReference type="ARBA" id="ARBA00022679"/>
    </source>
</evidence>
<keyword evidence="1" id="KW-0808">Transferase</keyword>
<reference evidence="2 3" key="1">
    <citation type="submission" date="2019-04" db="EMBL/GenBank/DDBJ databases">
        <title>Friends and foes A comparative genomics study of 23 Aspergillus species from section Flavi.</title>
        <authorList>
            <consortium name="DOE Joint Genome Institute"/>
            <person name="Kjaerbolling I."/>
            <person name="Vesth T."/>
            <person name="Frisvad J.C."/>
            <person name="Nybo J.L."/>
            <person name="Theobald S."/>
            <person name="Kildgaard S."/>
            <person name="Isbrandt T."/>
            <person name="Kuo A."/>
            <person name="Sato A."/>
            <person name="Lyhne E.K."/>
            <person name="Kogle M.E."/>
            <person name="Wiebenga A."/>
            <person name="Kun R.S."/>
            <person name="Lubbers R.J."/>
            <person name="Makela M.R."/>
            <person name="Barry K."/>
            <person name="Chovatia M."/>
            <person name="Clum A."/>
            <person name="Daum C."/>
            <person name="Haridas S."/>
            <person name="He G."/>
            <person name="LaButti K."/>
            <person name="Lipzen A."/>
            <person name="Mondo S."/>
            <person name="Riley R."/>
            <person name="Salamov A."/>
            <person name="Simmons B.A."/>
            <person name="Magnuson J.K."/>
            <person name="Henrissat B."/>
            <person name="Mortensen U.H."/>
            <person name="Larsen T.O."/>
            <person name="Devries R.P."/>
            <person name="Grigoriev I.V."/>
            <person name="Machida M."/>
            <person name="Baker S.E."/>
            <person name="Andersen M.R."/>
        </authorList>
    </citation>
    <scope>NUCLEOTIDE SEQUENCE [LARGE SCALE GENOMIC DNA]</scope>
    <source>
        <strain evidence="2 3">CBS 151.66</strain>
    </source>
</reference>
<evidence type="ECO:0008006" key="4">
    <source>
        <dbReference type="Google" id="ProtNLM"/>
    </source>
</evidence>
<evidence type="ECO:0000313" key="3">
    <source>
        <dbReference type="Proteomes" id="UP000326565"/>
    </source>
</evidence>
<keyword evidence="3" id="KW-1185">Reference proteome</keyword>
<name>A0A5N5WSK7_9EURO</name>
<dbReference type="EMBL" id="ML732269">
    <property type="protein sequence ID" value="KAB8071568.1"/>
    <property type="molecule type" value="Genomic_DNA"/>
</dbReference>
<dbReference type="InterPro" id="IPR023213">
    <property type="entry name" value="CAT-like_dom_sf"/>
</dbReference>
<accession>A0A5N5WSK7</accession>
<proteinExistence type="predicted"/>
<gene>
    <name evidence="2" type="ORF">BDV29DRAFT_197310</name>
</gene>